<keyword evidence="12" id="KW-0564">Palmitate</keyword>
<evidence type="ECO:0000259" key="15">
    <source>
        <dbReference type="Pfam" id="PF02563"/>
    </source>
</evidence>
<keyword evidence="4" id="KW-1134">Transmembrane beta strand</keyword>
<dbReference type="Proteomes" id="UP000292445">
    <property type="component" value="Unassembled WGS sequence"/>
</dbReference>
<dbReference type="PANTHER" id="PTHR33619">
    <property type="entry name" value="POLYSACCHARIDE EXPORT PROTEIN GFCE-RELATED"/>
    <property type="match status" value="1"/>
</dbReference>
<evidence type="ECO:0000256" key="7">
    <source>
        <dbReference type="ARBA" id="ARBA00022729"/>
    </source>
</evidence>
<reference evidence="17 18" key="1">
    <citation type="submission" date="2019-02" db="EMBL/GenBank/DDBJ databases">
        <title>Genomic Encyclopedia of Type Strains, Phase IV (KMG-IV): sequencing the most valuable type-strain genomes for metagenomic binning, comparative biology and taxonomic classification.</title>
        <authorList>
            <person name="Goeker M."/>
        </authorList>
    </citation>
    <scope>NUCLEOTIDE SEQUENCE [LARGE SCALE GENOMIC DNA]</scope>
    <source>
        <strain evidence="17 18">K24</strain>
    </source>
</reference>
<keyword evidence="18" id="KW-1185">Reference proteome</keyword>
<keyword evidence="3" id="KW-0813">Transport</keyword>
<proteinExistence type="inferred from homology"/>
<dbReference type="GO" id="GO:0006811">
    <property type="term" value="P:monoatomic ion transport"/>
    <property type="evidence" value="ECO:0007669"/>
    <property type="project" value="UniProtKB-KW"/>
</dbReference>
<dbReference type="Gene3D" id="3.10.560.10">
    <property type="entry name" value="Outer membrane lipoprotein wza domain like"/>
    <property type="match status" value="2"/>
</dbReference>
<keyword evidence="10" id="KW-0626">Porin</keyword>
<dbReference type="Pfam" id="PF02563">
    <property type="entry name" value="Poly_export"/>
    <property type="match status" value="1"/>
</dbReference>
<keyword evidence="7" id="KW-0732">Signal</keyword>
<keyword evidence="13" id="KW-0998">Cell outer membrane</keyword>
<keyword evidence="5" id="KW-0762">Sugar transport</keyword>
<evidence type="ECO:0000256" key="4">
    <source>
        <dbReference type="ARBA" id="ARBA00022452"/>
    </source>
</evidence>
<dbReference type="GO" id="GO:0015159">
    <property type="term" value="F:polysaccharide transmembrane transporter activity"/>
    <property type="evidence" value="ECO:0007669"/>
    <property type="project" value="InterPro"/>
</dbReference>
<evidence type="ECO:0000256" key="13">
    <source>
        <dbReference type="ARBA" id="ARBA00023237"/>
    </source>
</evidence>
<dbReference type="GO" id="GO:0009279">
    <property type="term" value="C:cell outer membrane"/>
    <property type="evidence" value="ECO:0007669"/>
    <property type="project" value="UniProtKB-SubCell"/>
</dbReference>
<dbReference type="AlphaFoldDB" id="A0A4Q7NLG3"/>
<dbReference type="GO" id="GO:0015288">
    <property type="term" value="F:porin activity"/>
    <property type="evidence" value="ECO:0007669"/>
    <property type="project" value="UniProtKB-KW"/>
</dbReference>
<evidence type="ECO:0000256" key="2">
    <source>
        <dbReference type="ARBA" id="ARBA00009450"/>
    </source>
</evidence>
<dbReference type="GO" id="GO:0046930">
    <property type="term" value="C:pore complex"/>
    <property type="evidence" value="ECO:0007669"/>
    <property type="project" value="UniProtKB-KW"/>
</dbReference>
<keyword evidence="8" id="KW-0625">Polysaccharide transport</keyword>
<dbReference type="PANTHER" id="PTHR33619:SF3">
    <property type="entry name" value="POLYSACCHARIDE EXPORT PROTEIN GFCE-RELATED"/>
    <property type="match status" value="1"/>
</dbReference>
<dbReference type="Gene3D" id="3.30.1950.10">
    <property type="entry name" value="wza like domain"/>
    <property type="match status" value="1"/>
</dbReference>
<keyword evidence="14" id="KW-0449">Lipoprotein</keyword>
<evidence type="ECO:0000256" key="1">
    <source>
        <dbReference type="ARBA" id="ARBA00004571"/>
    </source>
</evidence>
<comment type="subcellular location">
    <subcellularLocation>
        <location evidence="1">Cell outer membrane</location>
        <topology evidence="1">Multi-pass membrane protein</topology>
    </subcellularLocation>
</comment>
<evidence type="ECO:0000256" key="10">
    <source>
        <dbReference type="ARBA" id="ARBA00023114"/>
    </source>
</evidence>
<evidence type="ECO:0000256" key="11">
    <source>
        <dbReference type="ARBA" id="ARBA00023136"/>
    </source>
</evidence>
<protein>
    <submittedName>
        <fullName evidence="17">Polysaccharide export outer membrane protein</fullName>
    </submittedName>
</protein>
<evidence type="ECO:0000256" key="3">
    <source>
        <dbReference type="ARBA" id="ARBA00022448"/>
    </source>
</evidence>
<dbReference type="InterPro" id="IPR054765">
    <property type="entry name" value="SLBB_dom"/>
</dbReference>
<evidence type="ECO:0000256" key="6">
    <source>
        <dbReference type="ARBA" id="ARBA00022692"/>
    </source>
</evidence>
<keyword evidence="6" id="KW-0812">Transmembrane</keyword>
<organism evidence="17 18">
    <name type="scientific">Pigmentiphaga kullae</name>
    <dbReference type="NCBI Taxonomy" id="151784"/>
    <lineage>
        <taxon>Bacteria</taxon>
        <taxon>Pseudomonadati</taxon>
        <taxon>Pseudomonadota</taxon>
        <taxon>Betaproteobacteria</taxon>
        <taxon>Burkholderiales</taxon>
        <taxon>Alcaligenaceae</taxon>
        <taxon>Pigmentiphaga</taxon>
    </lineage>
</organism>
<name>A0A4Q7NLG3_9BURK</name>
<gene>
    <name evidence="17" type="ORF">EV675_1995</name>
</gene>
<comment type="similarity">
    <text evidence="2">Belongs to the BexD/CtrA/VexA family.</text>
</comment>
<feature type="domain" description="SLBB" evidence="16">
    <location>
        <begin position="278"/>
        <end position="360"/>
    </location>
</feature>
<evidence type="ECO:0000256" key="5">
    <source>
        <dbReference type="ARBA" id="ARBA00022597"/>
    </source>
</evidence>
<evidence type="ECO:0000256" key="12">
    <source>
        <dbReference type="ARBA" id="ARBA00023139"/>
    </source>
</evidence>
<dbReference type="InterPro" id="IPR049712">
    <property type="entry name" value="Poly_export"/>
</dbReference>
<sequence length="388" mass="42632">MLNASAYMISPFFLKKMKFKFWMSCAGALLVSGCALVPGQYLGVTPTINETDKDYVYDASDVQSVEERADVFSINPTTIAEQIQKRQEVDAQIKAHQSSFRQSPSTEYRVGAQDVLLITVWNHPEINNPAGSMNAALTGRVVNEDGSFFFPYVGRVPAVGKTVADIQAALVKSLTKVLVDPQVDVSVLHYRSKRAYILGQVEKPGVVPLTDVPMTIADLISAAGGLKPEANLNSATLMRDNKTQTIDLYGFYYKGDISQNILLRAGDVVTIPENRYNKVFVLGEVGKPQSLVMPRGRFSLAEAISDVGGFDPLSANAGQLYVIRMGQNERPQIWHLNAASPDALMLADQFELEPRDIVYVDPAAVARFSRVLRNILPTATVARPYIQN</sequence>
<keyword evidence="11" id="KW-0472">Membrane</keyword>
<evidence type="ECO:0000313" key="17">
    <source>
        <dbReference type="EMBL" id="RZS85965.1"/>
    </source>
</evidence>
<accession>A0A4Q7NLG3</accession>
<dbReference type="Pfam" id="PF22461">
    <property type="entry name" value="SLBB_2"/>
    <property type="match status" value="2"/>
</dbReference>
<dbReference type="EMBL" id="SGXC01000001">
    <property type="protein sequence ID" value="RZS85965.1"/>
    <property type="molecule type" value="Genomic_DNA"/>
</dbReference>
<feature type="domain" description="Polysaccharide export protein N-terminal" evidence="15">
    <location>
        <begin position="104"/>
        <end position="187"/>
    </location>
</feature>
<feature type="domain" description="SLBB" evidence="16">
    <location>
        <begin position="193"/>
        <end position="271"/>
    </location>
</feature>
<evidence type="ECO:0000256" key="8">
    <source>
        <dbReference type="ARBA" id="ARBA00023047"/>
    </source>
</evidence>
<evidence type="ECO:0000256" key="14">
    <source>
        <dbReference type="ARBA" id="ARBA00023288"/>
    </source>
</evidence>
<comment type="caution">
    <text evidence="17">The sequence shown here is derived from an EMBL/GenBank/DDBJ whole genome shotgun (WGS) entry which is preliminary data.</text>
</comment>
<dbReference type="InterPro" id="IPR003715">
    <property type="entry name" value="Poly_export_N"/>
</dbReference>
<evidence type="ECO:0000256" key="9">
    <source>
        <dbReference type="ARBA" id="ARBA00023065"/>
    </source>
</evidence>
<evidence type="ECO:0000259" key="16">
    <source>
        <dbReference type="Pfam" id="PF22461"/>
    </source>
</evidence>
<evidence type="ECO:0000313" key="18">
    <source>
        <dbReference type="Proteomes" id="UP000292445"/>
    </source>
</evidence>
<dbReference type="OrthoDB" id="9815244at2"/>
<keyword evidence="9" id="KW-0406">Ion transport</keyword>